<proteinExistence type="predicted"/>
<dbReference type="Proteomes" id="UP000789405">
    <property type="component" value="Unassembled WGS sequence"/>
</dbReference>
<accession>A0A9N9P4A9</accession>
<dbReference type="AlphaFoldDB" id="A0A9N9P4A9"/>
<protein>
    <submittedName>
        <fullName evidence="1">12872_t:CDS:1</fullName>
    </submittedName>
</protein>
<keyword evidence="2" id="KW-1185">Reference proteome</keyword>
<evidence type="ECO:0000313" key="2">
    <source>
        <dbReference type="Proteomes" id="UP000789405"/>
    </source>
</evidence>
<dbReference type="EMBL" id="CAJVPY010022667">
    <property type="protein sequence ID" value="CAG8783467.1"/>
    <property type="molecule type" value="Genomic_DNA"/>
</dbReference>
<organism evidence="1 2">
    <name type="scientific">Dentiscutata erythropus</name>
    <dbReference type="NCBI Taxonomy" id="1348616"/>
    <lineage>
        <taxon>Eukaryota</taxon>
        <taxon>Fungi</taxon>
        <taxon>Fungi incertae sedis</taxon>
        <taxon>Mucoromycota</taxon>
        <taxon>Glomeromycotina</taxon>
        <taxon>Glomeromycetes</taxon>
        <taxon>Diversisporales</taxon>
        <taxon>Gigasporaceae</taxon>
        <taxon>Dentiscutata</taxon>
    </lineage>
</organism>
<evidence type="ECO:0000313" key="1">
    <source>
        <dbReference type="EMBL" id="CAG8783467.1"/>
    </source>
</evidence>
<gene>
    <name evidence="1" type="ORF">DERYTH_LOCUS19936</name>
</gene>
<sequence length="202" mass="23613">MSRTISLKLEFKKTKTVQSYGIDNEAKVKCITYLLIKWIICNQQPFMVVEDPSFVEFIKELDEYHPTLEDLHLIFTTINRSFDEIIYNTSEETTTKLVTTVMAIKFDEYWQKLDQSSFIIASLNPNVKLSLYNTEKQYKAQEYMKNLYSKYNTSNTSSSSKMNTVQLTSRDYFKKAFKHSFNSPGVASELQNYLKLAEVDCE</sequence>
<name>A0A9N9P4A9_9GLOM</name>
<feature type="non-terminal residue" evidence="1">
    <location>
        <position position="202"/>
    </location>
</feature>
<comment type="caution">
    <text evidence="1">The sequence shown here is derived from an EMBL/GenBank/DDBJ whole genome shotgun (WGS) entry which is preliminary data.</text>
</comment>
<dbReference type="OrthoDB" id="2434545at2759"/>
<reference evidence="1" key="1">
    <citation type="submission" date="2021-06" db="EMBL/GenBank/DDBJ databases">
        <authorList>
            <person name="Kallberg Y."/>
            <person name="Tangrot J."/>
            <person name="Rosling A."/>
        </authorList>
    </citation>
    <scope>NUCLEOTIDE SEQUENCE</scope>
    <source>
        <strain evidence="1">MA453B</strain>
    </source>
</reference>